<evidence type="ECO:0000313" key="8">
    <source>
        <dbReference type="EMBL" id="SFK13862.1"/>
    </source>
</evidence>
<comment type="similarity">
    <text evidence="6">Belongs to the BamD family.</text>
</comment>
<dbReference type="InterPro" id="IPR017689">
    <property type="entry name" value="BamD"/>
</dbReference>
<keyword evidence="4 6" id="KW-0998">Cell outer membrane</keyword>
<feature type="domain" description="Outer membrane lipoprotein BamD-like" evidence="7">
    <location>
        <begin position="60"/>
        <end position="261"/>
    </location>
</feature>
<dbReference type="GO" id="GO:0051205">
    <property type="term" value="P:protein insertion into membrane"/>
    <property type="evidence" value="ECO:0007669"/>
    <property type="project" value="UniProtKB-UniRule"/>
</dbReference>
<dbReference type="Pfam" id="PF13525">
    <property type="entry name" value="YfiO"/>
    <property type="match status" value="1"/>
</dbReference>
<dbReference type="GO" id="GO:1990063">
    <property type="term" value="C:Bam protein complex"/>
    <property type="evidence" value="ECO:0007669"/>
    <property type="project" value="TreeGrafter"/>
</dbReference>
<comment type="function">
    <text evidence="6">Part of the outer membrane protein assembly complex, which is involved in assembly and insertion of beta-barrel proteins into the outer membrane.</text>
</comment>
<evidence type="ECO:0000256" key="3">
    <source>
        <dbReference type="ARBA" id="ARBA00023139"/>
    </source>
</evidence>
<dbReference type="Gene3D" id="1.25.40.10">
    <property type="entry name" value="Tetratricopeptide repeat domain"/>
    <property type="match status" value="1"/>
</dbReference>
<dbReference type="NCBIfam" id="TIGR03302">
    <property type="entry name" value="OM_YfiO"/>
    <property type="match status" value="1"/>
</dbReference>
<dbReference type="PANTHER" id="PTHR37423">
    <property type="entry name" value="SOLUBLE LYTIC MUREIN TRANSGLYCOSYLASE-RELATED"/>
    <property type="match status" value="1"/>
</dbReference>
<dbReference type="Proteomes" id="UP000199445">
    <property type="component" value="Unassembled WGS sequence"/>
</dbReference>
<proteinExistence type="inferred from homology"/>
<dbReference type="EMBL" id="FOSC01000011">
    <property type="protein sequence ID" value="SFK13862.1"/>
    <property type="molecule type" value="Genomic_DNA"/>
</dbReference>
<dbReference type="InterPro" id="IPR039565">
    <property type="entry name" value="BamD-like"/>
</dbReference>
<dbReference type="InterPro" id="IPR011990">
    <property type="entry name" value="TPR-like_helical_dom_sf"/>
</dbReference>
<keyword evidence="9" id="KW-1185">Reference proteome</keyword>
<reference evidence="8 9" key="1">
    <citation type="submission" date="2016-10" db="EMBL/GenBank/DDBJ databases">
        <authorList>
            <person name="de Groot N.N."/>
        </authorList>
    </citation>
    <scope>NUCLEOTIDE SEQUENCE [LARGE SCALE GENOMIC DNA]</scope>
    <source>
        <strain evidence="8 9">IBRC-M 10445</strain>
    </source>
</reference>
<dbReference type="AlphaFoldDB" id="A0A1I3X232"/>
<gene>
    <name evidence="6" type="primary">bamD</name>
    <name evidence="8" type="ORF">SAMN05216429_1119</name>
</gene>
<keyword evidence="3" id="KW-0564">Palmitate</keyword>
<evidence type="ECO:0000259" key="7">
    <source>
        <dbReference type="Pfam" id="PF13525"/>
    </source>
</evidence>
<organism evidence="8 9">
    <name type="scientific">Marinobacter persicus</name>
    <dbReference type="NCBI Taxonomy" id="930118"/>
    <lineage>
        <taxon>Bacteria</taxon>
        <taxon>Pseudomonadati</taxon>
        <taxon>Pseudomonadota</taxon>
        <taxon>Gammaproteobacteria</taxon>
        <taxon>Pseudomonadales</taxon>
        <taxon>Marinobacteraceae</taxon>
        <taxon>Marinobacter</taxon>
    </lineage>
</organism>
<comment type="subcellular location">
    <subcellularLocation>
        <location evidence="6">Cell outer membrane</location>
    </subcellularLocation>
</comment>
<evidence type="ECO:0000313" key="9">
    <source>
        <dbReference type="Proteomes" id="UP000199445"/>
    </source>
</evidence>
<keyword evidence="2 6" id="KW-0472">Membrane</keyword>
<evidence type="ECO:0000256" key="5">
    <source>
        <dbReference type="ARBA" id="ARBA00023288"/>
    </source>
</evidence>
<accession>A0A1I3X232</accession>
<evidence type="ECO:0000256" key="4">
    <source>
        <dbReference type="ARBA" id="ARBA00023237"/>
    </source>
</evidence>
<dbReference type="PANTHER" id="PTHR37423:SF1">
    <property type="entry name" value="OUTER MEMBRANE PROTEIN ASSEMBLY FACTOR BAMD"/>
    <property type="match status" value="1"/>
</dbReference>
<name>A0A1I3X232_9GAMM</name>
<dbReference type="HAMAP" id="MF_00922">
    <property type="entry name" value="OM_assembly_BamD"/>
    <property type="match status" value="1"/>
</dbReference>
<keyword evidence="5" id="KW-0449">Lipoprotein</keyword>
<dbReference type="GO" id="GO:0043165">
    <property type="term" value="P:Gram-negative-bacterium-type cell outer membrane assembly"/>
    <property type="evidence" value="ECO:0007669"/>
    <property type="project" value="UniProtKB-UniRule"/>
</dbReference>
<evidence type="ECO:0000256" key="2">
    <source>
        <dbReference type="ARBA" id="ARBA00023136"/>
    </source>
</evidence>
<evidence type="ECO:0000256" key="6">
    <source>
        <dbReference type="HAMAP-Rule" id="MF_00922"/>
    </source>
</evidence>
<protein>
    <recommendedName>
        <fullName evidence="6">Outer membrane protein assembly factor BamD</fullName>
    </recommendedName>
</protein>
<evidence type="ECO:0000256" key="1">
    <source>
        <dbReference type="ARBA" id="ARBA00022729"/>
    </source>
</evidence>
<keyword evidence="1 6" id="KW-0732">Signal</keyword>
<comment type="subunit">
    <text evidence="6">Part of the Bam complex.</text>
</comment>
<dbReference type="CDD" id="cd15830">
    <property type="entry name" value="BamD"/>
    <property type="match status" value="1"/>
</dbReference>
<sequence>MFLALHMGKVPRYNGPSIQNHNIIRDSGMRSVVRLLLLSTVIAFTGCATQQEEAEVLAEQTYYENARQAMNSGNFNQAEENLDALETYYPFGRYAEQAQLDLIYARFQNMDLEGSRAAADRFMRLNPQSEQLDYAMYMRGLASYNLDLGLAAKYLPIDVAARNPGEQLQAFRDFSRLLDRFPDSEYAPDARQRMIAVRNRMADLELHAARYYIKREAYLAANNRARYVVENYPSAPAVEDALILMTDTYRMLELDDAAEDSLATLRKNFPDSDVFADNGDYQSEAIQRQDRSLLNVVTFGLLGED</sequence>